<dbReference type="EMBL" id="FMZV01000010">
    <property type="protein sequence ID" value="SDD76701.1"/>
    <property type="molecule type" value="Genomic_DNA"/>
</dbReference>
<dbReference type="OrthoDB" id="7863415at2"/>
<dbReference type="AlphaFoldDB" id="A0A1G6XF58"/>
<evidence type="ECO:0000259" key="1">
    <source>
        <dbReference type="Pfam" id="PF24891"/>
    </source>
</evidence>
<gene>
    <name evidence="2" type="ORF">SAMN04488239_11062</name>
</gene>
<dbReference type="STRING" id="639004.SAMN04488239_11062"/>
<dbReference type="Pfam" id="PF24891">
    <property type="entry name" value="DUF7742"/>
    <property type="match status" value="1"/>
</dbReference>
<feature type="domain" description="DUF7742" evidence="1">
    <location>
        <begin position="3"/>
        <end position="88"/>
    </location>
</feature>
<organism evidence="2 3">
    <name type="scientific">Ruegeria marina</name>
    <dbReference type="NCBI Taxonomy" id="639004"/>
    <lineage>
        <taxon>Bacteria</taxon>
        <taxon>Pseudomonadati</taxon>
        <taxon>Pseudomonadota</taxon>
        <taxon>Alphaproteobacteria</taxon>
        <taxon>Rhodobacterales</taxon>
        <taxon>Roseobacteraceae</taxon>
        <taxon>Ruegeria</taxon>
    </lineage>
</organism>
<evidence type="ECO:0000313" key="2">
    <source>
        <dbReference type="EMBL" id="SDD76701.1"/>
    </source>
</evidence>
<dbReference type="InterPro" id="IPR056644">
    <property type="entry name" value="DUF7742"/>
</dbReference>
<evidence type="ECO:0000313" key="3">
    <source>
        <dbReference type="Proteomes" id="UP000199628"/>
    </source>
</evidence>
<sequence length="98" mass="10861">MLPVLHGDVCAAARVLLRTPPTSREALCRRMIVEADVADRHLRRTGRPHPLFGNGSLMSAARKRVLADEPGFDDPDYCLCFETVLRALVARSQEVFGT</sequence>
<protein>
    <recommendedName>
        <fullName evidence="1">DUF7742 domain-containing protein</fullName>
    </recommendedName>
</protein>
<dbReference type="Proteomes" id="UP000199628">
    <property type="component" value="Unassembled WGS sequence"/>
</dbReference>
<dbReference type="RefSeq" id="WP_093033034.1">
    <property type="nucleotide sequence ID" value="NZ_FMZV01000010.1"/>
</dbReference>
<keyword evidence="3" id="KW-1185">Reference proteome</keyword>
<name>A0A1G6XF58_9RHOB</name>
<reference evidence="3" key="1">
    <citation type="submission" date="2016-10" db="EMBL/GenBank/DDBJ databases">
        <authorList>
            <person name="Varghese N."/>
            <person name="Submissions S."/>
        </authorList>
    </citation>
    <scope>NUCLEOTIDE SEQUENCE [LARGE SCALE GENOMIC DNA]</scope>
    <source>
        <strain evidence="3">CGMCC 1.9108</strain>
    </source>
</reference>
<accession>A0A1G6XF58</accession>
<proteinExistence type="predicted"/>